<evidence type="ECO:0000313" key="1">
    <source>
        <dbReference type="EMBL" id="PWA89285.1"/>
    </source>
</evidence>
<accession>A0A2U1PU75</accession>
<gene>
    <name evidence="1" type="ORF">CTI12_AA034630</name>
</gene>
<reference evidence="1 2" key="1">
    <citation type="journal article" date="2018" name="Mol. Plant">
        <title>The genome of Artemisia annua provides insight into the evolution of Asteraceae family and artemisinin biosynthesis.</title>
        <authorList>
            <person name="Shen Q."/>
            <person name="Zhang L."/>
            <person name="Liao Z."/>
            <person name="Wang S."/>
            <person name="Yan T."/>
            <person name="Shi P."/>
            <person name="Liu M."/>
            <person name="Fu X."/>
            <person name="Pan Q."/>
            <person name="Wang Y."/>
            <person name="Lv Z."/>
            <person name="Lu X."/>
            <person name="Zhang F."/>
            <person name="Jiang W."/>
            <person name="Ma Y."/>
            <person name="Chen M."/>
            <person name="Hao X."/>
            <person name="Li L."/>
            <person name="Tang Y."/>
            <person name="Lv G."/>
            <person name="Zhou Y."/>
            <person name="Sun X."/>
            <person name="Brodelius P.E."/>
            <person name="Rose J.K.C."/>
            <person name="Tang K."/>
        </authorList>
    </citation>
    <scope>NUCLEOTIDE SEQUENCE [LARGE SCALE GENOMIC DNA]</scope>
    <source>
        <strain evidence="2">cv. Huhao1</strain>
        <tissue evidence="1">Leaf</tissue>
    </source>
</reference>
<proteinExistence type="predicted"/>
<dbReference type="EMBL" id="PKPP01000733">
    <property type="protein sequence ID" value="PWA89285.1"/>
    <property type="molecule type" value="Genomic_DNA"/>
</dbReference>
<protein>
    <submittedName>
        <fullName evidence="1">Uncharacterized protein</fullName>
    </submittedName>
</protein>
<comment type="caution">
    <text evidence="1">The sequence shown here is derived from an EMBL/GenBank/DDBJ whole genome shotgun (WGS) entry which is preliminary data.</text>
</comment>
<dbReference type="AlphaFoldDB" id="A0A2U1PU75"/>
<evidence type="ECO:0000313" key="2">
    <source>
        <dbReference type="Proteomes" id="UP000245207"/>
    </source>
</evidence>
<organism evidence="1 2">
    <name type="scientific">Artemisia annua</name>
    <name type="common">Sweet wormwood</name>
    <dbReference type="NCBI Taxonomy" id="35608"/>
    <lineage>
        <taxon>Eukaryota</taxon>
        <taxon>Viridiplantae</taxon>
        <taxon>Streptophyta</taxon>
        <taxon>Embryophyta</taxon>
        <taxon>Tracheophyta</taxon>
        <taxon>Spermatophyta</taxon>
        <taxon>Magnoliopsida</taxon>
        <taxon>eudicotyledons</taxon>
        <taxon>Gunneridae</taxon>
        <taxon>Pentapetalae</taxon>
        <taxon>asterids</taxon>
        <taxon>campanulids</taxon>
        <taxon>Asterales</taxon>
        <taxon>Asteraceae</taxon>
        <taxon>Asteroideae</taxon>
        <taxon>Anthemideae</taxon>
        <taxon>Artemisiinae</taxon>
        <taxon>Artemisia</taxon>
    </lineage>
</organism>
<sequence length="89" mass="10503">MENHVANGDAHISHRLVRVGNAQVTMENQVVNGEGPISDRLARAANSQDRGRQFYLFFERYSWISLNFYLTFPQQWFKELYTLHVWSEI</sequence>
<keyword evidence="2" id="KW-1185">Reference proteome</keyword>
<dbReference type="Proteomes" id="UP000245207">
    <property type="component" value="Unassembled WGS sequence"/>
</dbReference>
<name>A0A2U1PU75_ARTAN</name>